<protein>
    <submittedName>
        <fullName evidence="3">S9 family peptidase</fullName>
    </submittedName>
</protein>
<name>A0A261U3C6_9BORD</name>
<dbReference type="InterPro" id="IPR001375">
    <property type="entry name" value="Peptidase_S9_cat"/>
</dbReference>
<evidence type="ECO:0000313" key="4">
    <source>
        <dbReference type="Proteomes" id="UP000216885"/>
    </source>
</evidence>
<dbReference type="InterPro" id="IPR029058">
    <property type="entry name" value="AB_hydrolase_fold"/>
</dbReference>
<feature type="domain" description="Peptidase S9 prolyl oligopeptidase catalytic" evidence="2">
    <location>
        <begin position="414"/>
        <end position="625"/>
    </location>
</feature>
<dbReference type="GO" id="GO:0006508">
    <property type="term" value="P:proteolysis"/>
    <property type="evidence" value="ECO:0007669"/>
    <property type="project" value="InterPro"/>
</dbReference>
<comment type="caution">
    <text evidence="3">The sequence shown here is derived from an EMBL/GenBank/DDBJ whole genome shotgun (WGS) entry which is preliminary data.</text>
</comment>
<dbReference type="GO" id="GO:0004252">
    <property type="term" value="F:serine-type endopeptidase activity"/>
    <property type="evidence" value="ECO:0007669"/>
    <property type="project" value="TreeGrafter"/>
</dbReference>
<evidence type="ECO:0000256" key="1">
    <source>
        <dbReference type="ARBA" id="ARBA00022801"/>
    </source>
</evidence>
<evidence type="ECO:0000259" key="2">
    <source>
        <dbReference type="Pfam" id="PF00326"/>
    </source>
</evidence>
<keyword evidence="1" id="KW-0378">Hydrolase</keyword>
<dbReference type="SUPFAM" id="SSF50993">
    <property type="entry name" value="Peptidase/esterase 'gauge' domain"/>
    <property type="match status" value="1"/>
</dbReference>
<dbReference type="AlphaFoldDB" id="A0A261U3C6"/>
<dbReference type="SUPFAM" id="SSF53474">
    <property type="entry name" value="alpha/beta-Hydrolases"/>
    <property type="match status" value="1"/>
</dbReference>
<dbReference type="PANTHER" id="PTHR42776">
    <property type="entry name" value="SERINE PEPTIDASE S9 FAMILY MEMBER"/>
    <property type="match status" value="1"/>
</dbReference>
<gene>
    <name evidence="3" type="ORF">CAL20_13620</name>
</gene>
<evidence type="ECO:0000313" key="3">
    <source>
        <dbReference type="EMBL" id="OZI56464.1"/>
    </source>
</evidence>
<dbReference type="EMBL" id="NEVQ01000013">
    <property type="protein sequence ID" value="OZI56464.1"/>
    <property type="molecule type" value="Genomic_DNA"/>
</dbReference>
<dbReference type="Proteomes" id="UP000216885">
    <property type="component" value="Unassembled WGS sequence"/>
</dbReference>
<dbReference type="Pfam" id="PF00326">
    <property type="entry name" value="Peptidase_S9"/>
    <property type="match status" value="1"/>
</dbReference>
<keyword evidence="4" id="KW-1185">Reference proteome</keyword>
<proteinExistence type="predicted"/>
<dbReference type="PANTHER" id="PTHR42776:SF27">
    <property type="entry name" value="DIPEPTIDYL PEPTIDASE FAMILY MEMBER 6"/>
    <property type="match status" value="1"/>
</dbReference>
<sequence>MPLRRPTLPHTTPLPKKYPLKDFFRNPDRGYFRLADDGKTLGFMQPVALDDQPARMNIFVQALQNAQPVGEPRRLTSETARDISNFFWKGDDIVLYQKDFGGDENFHVLAVNAQTGVAHDLTPYENVRAGIEDDLPDDPDHVLISHNQRDPQVFDVYRVNVHTGAAVLVAQNPGNVVGWQTDHAGKVRAAITSDGLDTTLLYRDNEAAPFKPLITTDYRTTVSPAFFTFDDRKFYALSNRGRDKLALVIIDPATPDQEELIFATDEVDLDAAGYSRKRRVLTVAAYQTDKPRRHYFDAQTEALYQQLESLLPGYDLAIQGLNRNEDTFIVAAYNDRTPGARYLFQTATGALHKLADINPSIPEAEMSPVQPIRYTSRDGLEIHGYLTLPAGRDPKGLPCIINPHGGPWARDGWGYNPEIQFLANRGFCVLQMNFRGSTGYGRRFWEASFGQWGLAMQDDITDGVRWLIDQGIADPARIGIYGGSYGGYATLAGITFTPDLYAAAVDYVGVSNLFTFMNTIPPYWKPLLAKMYDMVGHPEHDQERLAATSPALHVDRIRTPLLIAQGAQDPRVNKAESDQVVQALRERGVEVQYLVKDNEGHGFHNDENKFEFYEAMEAFFVAHLKP</sequence>
<dbReference type="Gene3D" id="3.40.50.1820">
    <property type="entry name" value="alpha/beta hydrolase"/>
    <property type="match status" value="1"/>
</dbReference>
<reference evidence="3 4" key="1">
    <citation type="submission" date="2017-05" db="EMBL/GenBank/DDBJ databases">
        <title>Complete and WGS of Bordetella genogroups.</title>
        <authorList>
            <person name="Spilker T."/>
            <person name="LiPuma J."/>
        </authorList>
    </citation>
    <scope>NUCLEOTIDE SEQUENCE [LARGE SCALE GENOMIC DNA]</scope>
    <source>
        <strain evidence="3 4">AU9919</strain>
    </source>
</reference>
<organism evidence="3 4">
    <name type="scientific">Bordetella genomosp. 4</name>
    <dbReference type="NCBI Taxonomy" id="463044"/>
    <lineage>
        <taxon>Bacteria</taxon>
        <taxon>Pseudomonadati</taxon>
        <taxon>Pseudomonadota</taxon>
        <taxon>Betaproteobacteria</taxon>
        <taxon>Burkholderiales</taxon>
        <taxon>Alcaligenaceae</taxon>
        <taxon>Bordetella</taxon>
    </lineage>
</organism>
<accession>A0A261U3C6</accession>
<dbReference type="Gene3D" id="2.130.10.120">
    <property type="entry name" value="Prolyl oligopeptidase, N-terminal domain"/>
    <property type="match status" value="1"/>
</dbReference>
<dbReference type="OrthoDB" id="4269629at2"/>